<keyword evidence="1" id="KW-1133">Transmembrane helix</keyword>
<feature type="transmembrane region" description="Helical" evidence="1">
    <location>
        <begin position="314"/>
        <end position="335"/>
    </location>
</feature>
<dbReference type="CDD" id="cd06259">
    <property type="entry name" value="YdcF-like"/>
    <property type="match status" value="1"/>
</dbReference>
<sequence>MWISYLVVVFFTIGLTMFVMDRRNIIYMHFIMAGLVALALFILRFPVSDATQPWLLLLKDALLWVRIALPLAFAALGLGFIWNGFLLIRREHFKFLYFLLVICGVGMVSFVIMVYLNDYWLKSVHLGKALTVISYGIGFFGLTFIGFILASALYRIVPVRYNKDFILVLGAGLFPDGKVTPLLAQRLDKAAKFYWKQLVRNGKAAKIITSGGQGIDEPIPEALAMRNYLVNEKGIPANLILMEDQSANTQENFQFSKQLMNQEKTIYSVAFVTNEFHVLRSSIFSRKASLDAEGLGSRTALYYIPFAMIREYCALLWMNWRSTLVGLFFSLLLGLTRI</sequence>
<reference evidence="3" key="1">
    <citation type="submission" date="2022-07" db="EMBL/GenBank/DDBJ databases">
        <authorList>
            <person name="Jung M.-Y."/>
            <person name="Lee M."/>
        </authorList>
    </citation>
    <scope>NUCLEOTIDE SEQUENCE</scope>
    <source>
        <strain evidence="3">S8</strain>
    </source>
</reference>
<feature type="transmembrane region" description="Helical" evidence="1">
    <location>
        <begin position="136"/>
        <end position="157"/>
    </location>
</feature>
<comment type="caution">
    <text evidence="3">The sequence shown here is derived from an EMBL/GenBank/DDBJ whole genome shotgun (WGS) entry which is preliminary data.</text>
</comment>
<dbReference type="Pfam" id="PF02698">
    <property type="entry name" value="DUF218"/>
    <property type="match status" value="1"/>
</dbReference>
<evidence type="ECO:0000259" key="2">
    <source>
        <dbReference type="Pfam" id="PF02698"/>
    </source>
</evidence>
<accession>A0ABT1WPI3</accession>
<proteinExistence type="predicted"/>
<reference evidence="3" key="2">
    <citation type="journal article" date="2023" name="Curr. Microbiol.">
        <title>Granulicatella seriolae sp. nov., a Novel Facultative Anaerobe Isolated from Yellowtail Marine Fish.</title>
        <authorList>
            <person name="Lee M."/>
            <person name="Choi Y.J."/>
            <person name="Farooq A."/>
            <person name="Jeong J.B."/>
            <person name="Jung M.Y."/>
        </authorList>
    </citation>
    <scope>NUCLEOTIDE SEQUENCE</scope>
    <source>
        <strain evidence="3">S8</strain>
    </source>
</reference>
<feature type="transmembrane region" description="Helical" evidence="1">
    <location>
        <begin position="5"/>
        <end position="20"/>
    </location>
</feature>
<keyword evidence="1" id="KW-0472">Membrane</keyword>
<dbReference type="EMBL" id="JANHNZ010000007">
    <property type="protein sequence ID" value="MCQ9210406.1"/>
    <property type="molecule type" value="Genomic_DNA"/>
</dbReference>
<dbReference type="InterPro" id="IPR051599">
    <property type="entry name" value="Cell_Envelope_Assoc"/>
</dbReference>
<feature type="transmembrane region" description="Helical" evidence="1">
    <location>
        <begin position="67"/>
        <end position="88"/>
    </location>
</feature>
<feature type="transmembrane region" description="Helical" evidence="1">
    <location>
        <begin position="27"/>
        <end position="47"/>
    </location>
</feature>
<dbReference type="PANTHER" id="PTHR30336:SF18">
    <property type="entry name" value="MEMBRANE PROTEIN"/>
    <property type="match status" value="1"/>
</dbReference>
<protein>
    <submittedName>
        <fullName evidence="3">YdcF family protein</fullName>
    </submittedName>
</protein>
<dbReference type="Gene3D" id="3.40.50.620">
    <property type="entry name" value="HUPs"/>
    <property type="match status" value="1"/>
</dbReference>
<keyword evidence="4" id="KW-1185">Reference proteome</keyword>
<dbReference type="InterPro" id="IPR014729">
    <property type="entry name" value="Rossmann-like_a/b/a_fold"/>
</dbReference>
<feature type="domain" description="DUF218" evidence="2">
    <location>
        <begin position="164"/>
        <end position="313"/>
    </location>
</feature>
<dbReference type="InterPro" id="IPR003848">
    <property type="entry name" value="DUF218"/>
</dbReference>
<evidence type="ECO:0000256" key="1">
    <source>
        <dbReference type="SAM" id="Phobius"/>
    </source>
</evidence>
<organism evidence="3 4">
    <name type="scientific">Granulicatella seriolae</name>
    <dbReference type="NCBI Taxonomy" id="2967226"/>
    <lineage>
        <taxon>Bacteria</taxon>
        <taxon>Bacillati</taxon>
        <taxon>Bacillota</taxon>
        <taxon>Bacilli</taxon>
        <taxon>Lactobacillales</taxon>
        <taxon>Carnobacteriaceae</taxon>
        <taxon>Granulicatella</taxon>
    </lineage>
</organism>
<evidence type="ECO:0000313" key="4">
    <source>
        <dbReference type="Proteomes" id="UP001059480"/>
    </source>
</evidence>
<name>A0ABT1WPI3_9LACT</name>
<dbReference type="Proteomes" id="UP001059480">
    <property type="component" value="Unassembled WGS sequence"/>
</dbReference>
<keyword evidence="1" id="KW-0812">Transmembrane</keyword>
<gene>
    <name evidence="3" type="ORF">NPA36_07560</name>
</gene>
<dbReference type="PANTHER" id="PTHR30336">
    <property type="entry name" value="INNER MEMBRANE PROTEIN, PROBABLE PERMEASE"/>
    <property type="match status" value="1"/>
</dbReference>
<reference evidence="3" key="3">
    <citation type="journal article" date="2023" name="Microbiol. Resour. Announc.">
        <title>Draft Genome Sequence of Granulicatella sp. Strain S8, Isolated from a Marine Fish, Seriola quinqueradiata.</title>
        <authorList>
            <person name="Lee M."/>
            <person name="Farooq A."/>
            <person name="Jeong J.B."/>
            <person name="Jung M.Y."/>
        </authorList>
    </citation>
    <scope>NUCLEOTIDE SEQUENCE</scope>
    <source>
        <strain evidence="3">S8</strain>
    </source>
</reference>
<dbReference type="RefSeq" id="WP_256945519.1">
    <property type="nucleotide sequence ID" value="NZ_JANHNZ010000007.1"/>
</dbReference>
<evidence type="ECO:0000313" key="3">
    <source>
        <dbReference type="EMBL" id="MCQ9210406.1"/>
    </source>
</evidence>
<feature type="transmembrane region" description="Helical" evidence="1">
    <location>
        <begin position="95"/>
        <end position="116"/>
    </location>
</feature>